<evidence type="ECO:0008006" key="3">
    <source>
        <dbReference type="Google" id="ProtNLM"/>
    </source>
</evidence>
<dbReference type="InterPro" id="IPR029058">
    <property type="entry name" value="AB_hydrolase_fold"/>
</dbReference>
<dbReference type="Proteomes" id="UP000006728">
    <property type="component" value="Chromosome"/>
</dbReference>
<name>A4F9G0_SACEN</name>
<evidence type="ECO:0000313" key="2">
    <source>
        <dbReference type="Proteomes" id="UP000006728"/>
    </source>
</evidence>
<evidence type="ECO:0000313" key="1">
    <source>
        <dbReference type="EMBL" id="CAM00685.1"/>
    </source>
</evidence>
<reference evidence="1 2" key="1">
    <citation type="journal article" date="2007" name="Nat. Biotechnol.">
        <title>Complete genome sequence of the erythromycin-producing bacterium Saccharopolyspora erythraea NRRL23338.</title>
        <authorList>
            <person name="Oliynyk M."/>
            <person name="Samborskyy M."/>
            <person name="Lester J.B."/>
            <person name="Mironenko T."/>
            <person name="Scott N."/>
            <person name="Dickens S."/>
            <person name="Haydock S.F."/>
            <person name="Leadlay P.F."/>
        </authorList>
    </citation>
    <scope>NUCLEOTIDE SEQUENCE [LARGE SCALE GENOMIC DNA]</scope>
    <source>
        <strain evidence="2">ATCC 11635 / DSM 40517 / JCM 4748 / NBRC 13426 / NCIMB 8594 / NRRL 2338</strain>
    </source>
</reference>
<accession>A4F9G0</accession>
<organism evidence="1 2">
    <name type="scientific">Saccharopolyspora erythraea (strain ATCC 11635 / DSM 40517 / JCM 4748 / NBRC 13426 / NCIMB 8594 / NRRL 2338)</name>
    <dbReference type="NCBI Taxonomy" id="405948"/>
    <lineage>
        <taxon>Bacteria</taxon>
        <taxon>Bacillati</taxon>
        <taxon>Actinomycetota</taxon>
        <taxon>Actinomycetes</taxon>
        <taxon>Pseudonocardiales</taxon>
        <taxon>Pseudonocardiaceae</taxon>
        <taxon>Saccharopolyspora</taxon>
    </lineage>
</organism>
<dbReference type="eggNOG" id="COG3545">
    <property type="taxonomic scope" value="Bacteria"/>
</dbReference>
<gene>
    <name evidence="1" type="ordered locus">SACE_1363</name>
</gene>
<dbReference type="KEGG" id="sen:SACE_1363"/>
<dbReference type="Pfam" id="PF06821">
    <property type="entry name" value="Ser_hydrolase"/>
    <property type="match status" value="1"/>
</dbReference>
<dbReference type="HOGENOM" id="CLU_088863_3_0_11"/>
<dbReference type="Gene3D" id="3.40.50.1820">
    <property type="entry name" value="alpha/beta hydrolase"/>
    <property type="match status" value="1"/>
</dbReference>
<dbReference type="SUPFAM" id="SSF53474">
    <property type="entry name" value="alpha/beta-Hydrolases"/>
    <property type="match status" value="1"/>
</dbReference>
<sequence>MHVLLLHGMTGSGPWHWQQWLAGRLSAQDVTVEMPALPDPDHPDRDEWLPVLRARLAAVPADAELVVAAHSCGVALWLHHAVTIGGQTRRADRVLLVAPPDPQWQHPDAAGIVPYPLDARALRKAGGVTRMVAGTGDPYLSMRKAHRLAEALQIELDVIPDGEHLNTDAGYGPWPSMLSWALYGSVPLADRYDAEPYTVAYAPERLRPV</sequence>
<protein>
    <recommendedName>
        <fullName evidence="3">Esterase</fullName>
    </recommendedName>
</protein>
<dbReference type="AlphaFoldDB" id="A4F9G0"/>
<keyword evidence="2" id="KW-1185">Reference proteome</keyword>
<dbReference type="GO" id="GO:0016787">
    <property type="term" value="F:hydrolase activity"/>
    <property type="evidence" value="ECO:0007669"/>
    <property type="project" value="InterPro"/>
</dbReference>
<dbReference type="EMBL" id="AM420293">
    <property type="protein sequence ID" value="CAM00685.1"/>
    <property type="molecule type" value="Genomic_DNA"/>
</dbReference>
<dbReference type="InterPro" id="IPR010662">
    <property type="entry name" value="RBBP9/YdeN"/>
</dbReference>
<dbReference type="PANTHER" id="PTHR15394">
    <property type="entry name" value="SERINE HYDROLASE RBBP9"/>
    <property type="match status" value="1"/>
</dbReference>
<proteinExistence type="predicted"/>
<dbReference type="STRING" id="405948.SACE_1363"/>
<dbReference type="PANTHER" id="PTHR15394:SF3">
    <property type="entry name" value="SERINE HYDROLASE RBBP9"/>
    <property type="match status" value="1"/>
</dbReference>